<organism evidence="1 2">
    <name type="scientific">Hungatella hathewayi WAL-18680</name>
    <dbReference type="NCBI Taxonomy" id="742737"/>
    <lineage>
        <taxon>Bacteria</taxon>
        <taxon>Bacillati</taxon>
        <taxon>Bacillota</taxon>
        <taxon>Clostridia</taxon>
        <taxon>Lachnospirales</taxon>
        <taxon>Lachnospiraceae</taxon>
        <taxon>Hungatella</taxon>
    </lineage>
</organism>
<reference evidence="1 2" key="1">
    <citation type="submission" date="2011-08" db="EMBL/GenBank/DDBJ databases">
        <title>The Genome Sequence of Clostridium hathewayi WAL-18680.</title>
        <authorList>
            <consortium name="The Broad Institute Genome Sequencing Platform"/>
            <person name="Earl A."/>
            <person name="Ward D."/>
            <person name="Feldgarden M."/>
            <person name="Gevers D."/>
            <person name="Finegold S.M."/>
            <person name="Summanen P.H."/>
            <person name="Molitoris D.R."/>
            <person name="Song M."/>
            <person name="Daigneault M."/>
            <person name="Allen-Vercoe E."/>
            <person name="Young S.K."/>
            <person name="Zeng Q."/>
            <person name="Gargeya S."/>
            <person name="Fitzgerald M."/>
            <person name="Haas B."/>
            <person name="Abouelleil A."/>
            <person name="Alvarado L."/>
            <person name="Arachchi H.M."/>
            <person name="Berlin A."/>
            <person name="Brown A."/>
            <person name="Chapman S.B."/>
            <person name="Chen Z."/>
            <person name="Dunbar C."/>
            <person name="Freedman E."/>
            <person name="Gearin G."/>
            <person name="Gellesch M."/>
            <person name="Goldberg J."/>
            <person name="Griggs A."/>
            <person name="Gujja S."/>
            <person name="Heiman D."/>
            <person name="Howarth C."/>
            <person name="Larson L."/>
            <person name="Lui A."/>
            <person name="MacDonald P.J.P."/>
            <person name="Montmayeur A."/>
            <person name="Murphy C."/>
            <person name="Neiman D."/>
            <person name="Pearson M."/>
            <person name="Priest M."/>
            <person name="Roberts A."/>
            <person name="Saif S."/>
            <person name="Shea T."/>
            <person name="Shenoy N."/>
            <person name="Sisk P."/>
            <person name="Stolte C."/>
            <person name="Sykes S."/>
            <person name="Wortman J."/>
            <person name="Nusbaum C."/>
            <person name="Birren B."/>
        </authorList>
    </citation>
    <scope>NUCLEOTIDE SEQUENCE [LARGE SCALE GENOMIC DNA]</scope>
    <source>
        <strain evidence="1 2">WAL-18680</strain>
    </source>
</reference>
<gene>
    <name evidence="1" type="ORF">HMPREF9473_01476</name>
</gene>
<accession>G5ID99</accession>
<sequence length="49" mass="5560">MEEEMEDGKFLVNYHNSDNGGVREDVKGITTKEDLCESKTGSERSSFFL</sequence>
<dbReference type="HOGENOM" id="CLU_3136555_0_0_9"/>
<dbReference type="PATRIC" id="fig|742737.3.peg.1494"/>
<proteinExistence type="predicted"/>
<dbReference type="EMBL" id="ADLN01000015">
    <property type="protein sequence ID" value="EHI60546.1"/>
    <property type="molecule type" value="Genomic_DNA"/>
</dbReference>
<comment type="caution">
    <text evidence="1">The sequence shown here is derived from an EMBL/GenBank/DDBJ whole genome shotgun (WGS) entry which is preliminary data.</text>
</comment>
<dbReference type="Proteomes" id="UP000005384">
    <property type="component" value="Unassembled WGS sequence"/>
</dbReference>
<evidence type="ECO:0000313" key="2">
    <source>
        <dbReference type="Proteomes" id="UP000005384"/>
    </source>
</evidence>
<name>G5ID99_9FIRM</name>
<dbReference type="AlphaFoldDB" id="G5ID99"/>
<protein>
    <submittedName>
        <fullName evidence="1">Uncharacterized protein</fullName>
    </submittedName>
</protein>
<evidence type="ECO:0000313" key="1">
    <source>
        <dbReference type="EMBL" id="EHI60546.1"/>
    </source>
</evidence>
<keyword evidence="2" id="KW-1185">Reference proteome</keyword>
<dbReference type="RefSeq" id="WP_006779462.1">
    <property type="nucleotide sequence ID" value="NZ_CP040506.1"/>
</dbReference>